<dbReference type="EMBL" id="JACYFT010000002">
    <property type="protein sequence ID" value="MBD8051374.1"/>
    <property type="molecule type" value="Genomic_DNA"/>
</dbReference>
<dbReference type="InterPro" id="IPR058625">
    <property type="entry name" value="MdtA-like_BSH"/>
</dbReference>
<gene>
    <name evidence="7" type="ORF">IC609_12540</name>
</gene>
<sequence length="386" mass="40105">MYLSKFRTSTSVQWTTRVALGAGVLALAACSRQTPVEEPVRAVKLLTVGASDLNAQAEYAAEIRARIESRLGFRVAGKLTERQAEVGQRVQAGQVLAQIDPQDYQLAAQAAQAQLAAAQTQRDLSLAELRRFEGLRAQNFISSVELERREAAFKAADASLAQARAQAQAQGNQAAYARLQATTSGVVTGVEAEVGQVVSAGQPVVRLAHDGPRDAVFAVPEQAVMAFKTGQAMPAVLTSTGQVLKGRVREVGASADPVTRTFTIKLALDASEKLPLGATVNVQAGALKGVQPPVIKLPTSALRQEGAGTAVWVLDEAAMTVRSQPVQVGTVDGNQVVIVSGLQTGQKVVAAGVHVLTAGQKVTVYADPATAAVTTASAPASAATGR</sequence>
<evidence type="ECO:0000259" key="6">
    <source>
        <dbReference type="Pfam" id="PF25967"/>
    </source>
</evidence>
<feature type="domain" description="CusB-like beta-barrel" evidence="5">
    <location>
        <begin position="217"/>
        <end position="284"/>
    </location>
</feature>
<dbReference type="GO" id="GO:0015562">
    <property type="term" value="F:efflux transmembrane transporter activity"/>
    <property type="evidence" value="ECO:0007669"/>
    <property type="project" value="TreeGrafter"/>
</dbReference>
<dbReference type="InterPro" id="IPR058792">
    <property type="entry name" value="Beta-barrel_RND_2"/>
</dbReference>
<evidence type="ECO:0000313" key="7">
    <source>
        <dbReference type="EMBL" id="MBD8051374.1"/>
    </source>
</evidence>
<evidence type="ECO:0000256" key="3">
    <source>
        <dbReference type="ARBA" id="ARBA00022448"/>
    </source>
</evidence>
<dbReference type="Pfam" id="PF25954">
    <property type="entry name" value="Beta-barrel_RND_2"/>
    <property type="match status" value="1"/>
</dbReference>
<dbReference type="Proteomes" id="UP000647424">
    <property type="component" value="Unassembled WGS sequence"/>
</dbReference>
<accession>A0A927FH62</accession>
<comment type="caution">
    <text evidence="7">The sequence shown here is derived from an EMBL/GenBank/DDBJ whole genome shotgun (WGS) entry which is preliminary data.</text>
</comment>
<evidence type="ECO:0000256" key="2">
    <source>
        <dbReference type="ARBA" id="ARBA00009477"/>
    </source>
</evidence>
<dbReference type="Gene3D" id="1.10.287.470">
    <property type="entry name" value="Helix hairpin bin"/>
    <property type="match status" value="1"/>
</dbReference>
<proteinExistence type="inferred from homology"/>
<evidence type="ECO:0000259" key="5">
    <source>
        <dbReference type="Pfam" id="PF25954"/>
    </source>
</evidence>
<comment type="subcellular location">
    <subcellularLocation>
        <location evidence="1">Cell envelope</location>
    </subcellularLocation>
</comment>
<dbReference type="PANTHER" id="PTHR30469:SF15">
    <property type="entry name" value="HLYD FAMILY OF SECRETION PROTEINS"/>
    <property type="match status" value="1"/>
</dbReference>
<keyword evidence="3" id="KW-0813">Transport</keyword>
<dbReference type="Gene3D" id="2.40.50.100">
    <property type="match status" value="1"/>
</dbReference>
<dbReference type="InterPro" id="IPR058627">
    <property type="entry name" value="MdtA-like_C"/>
</dbReference>
<feature type="domain" description="Multidrug resistance protein MdtA-like C-terminal permuted SH3" evidence="6">
    <location>
        <begin position="295"/>
        <end position="353"/>
    </location>
</feature>
<evidence type="ECO:0000259" key="4">
    <source>
        <dbReference type="Pfam" id="PF25917"/>
    </source>
</evidence>
<dbReference type="Gene3D" id="2.40.420.20">
    <property type="match status" value="1"/>
</dbReference>
<dbReference type="PROSITE" id="PS51257">
    <property type="entry name" value="PROKAR_LIPOPROTEIN"/>
    <property type="match status" value="1"/>
</dbReference>
<reference evidence="7" key="1">
    <citation type="submission" date="2020-09" db="EMBL/GenBank/DDBJ databases">
        <title>Genome seq and assembly of Limnohabitants sp.</title>
        <authorList>
            <person name="Chhetri G."/>
        </authorList>
    </citation>
    <scope>NUCLEOTIDE SEQUENCE</scope>
    <source>
        <strain evidence="7">JUR4</strain>
    </source>
</reference>
<dbReference type="PANTHER" id="PTHR30469">
    <property type="entry name" value="MULTIDRUG RESISTANCE PROTEIN MDTA"/>
    <property type="match status" value="1"/>
</dbReference>
<keyword evidence="8" id="KW-1185">Reference proteome</keyword>
<comment type="similarity">
    <text evidence="2">Belongs to the membrane fusion protein (MFP) (TC 8.A.1) family.</text>
</comment>
<organism evidence="7 8">
    <name type="scientific">Limnohabitans radicicola</name>
    <dbReference type="NCBI Taxonomy" id="2771427"/>
    <lineage>
        <taxon>Bacteria</taxon>
        <taxon>Pseudomonadati</taxon>
        <taxon>Pseudomonadota</taxon>
        <taxon>Betaproteobacteria</taxon>
        <taxon>Burkholderiales</taxon>
        <taxon>Comamonadaceae</taxon>
        <taxon>Limnohabitans</taxon>
    </lineage>
</organism>
<name>A0A927FH62_9BURK</name>
<protein>
    <submittedName>
        <fullName evidence="7">Efflux RND transporter periplasmic adaptor subunit</fullName>
    </submittedName>
</protein>
<dbReference type="AlphaFoldDB" id="A0A927FH62"/>
<dbReference type="Pfam" id="PF25917">
    <property type="entry name" value="BSH_RND"/>
    <property type="match status" value="1"/>
</dbReference>
<dbReference type="NCBIfam" id="TIGR01730">
    <property type="entry name" value="RND_mfp"/>
    <property type="match status" value="1"/>
</dbReference>
<dbReference type="SUPFAM" id="SSF111369">
    <property type="entry name" value="HlyD-like secretion proteins"/>
    <property type="match status" value="1"/>
</dbReference>
<evidence type="ECO:0000256" key="1">
    <source>
        <dbReference type="ARBA" id="ARBA00004196"/>
    </source>
</evidence>
<dbReference type="GO" id="GO:1990281">
    <property type="term" value="C:efflux pump complex"/>
    <property type="evidence" value="ECO:0007669"/>
    <property type="project" value="TreeGrafter"/>
</dbReference>
<dbReference type="Gene3D" id="2.40.30.170">
    <property type="match status" value="1"/>
</dbReference>
<evidence type="ECO:0000313" key="8">
    <source>
        <dbReference type="Proteomes" id="UP000647424"/>
    </source>
</evidence>
<dbReference type="RefSeq" id="WP_191819804.1">
    <property type="nucleotide sequence ID" value="NZ_JACYFT010000002.1"/>
</dbReference>
<dbReference type="Pfam" id="PF25967">
    <property type="entry name" value="RND-MFP_C"/>
    <property type="match status" value="1"/>
</dbReference>
<feature type="domain" description="Multidrug resistance protein MdtA-like barrel-sandwich hybrid" evidence="4">
    <location>
        <begin position="73"/>
        <end position="203"/>
    </location>
</feature>
<dbReference type="InterPro" id="IPR006143">
    <property type="entry name" value="RND_pump_MFP"/>
</dbReference>